<evidence type="ECO:0000313" key="1">
    <source>
        <dbReference type="EMBL" id="AVX45120.1"/>
    </source>
</evidence>
<dbReference type="EMBL" id="CP021643">
    <property type="protein sequence ID" value="AVX45120.1"/>
    <property type="molecule type" value="Genomic_DNA"/>
</dbReference>
<sequence>MKPIYIAALGDAWLSKDSLNVIGYYSTEKKAYKALRDEVEKRGYELYSGYAPCMDYRVQGEYGIYHKDKNGDHIDFETFGCYDIEVVNINERY</sequence>
<gene>
    <name evidence="1" type="ORF">CCS77_2114</name>
</gene>
<protein>
    <submittedName>
        <fullName evidence="1">Uncharacterized protein</fullName>
    </submittedName>
</protein>
<organism evidence="1 2">
    <name type="scientific">Campylobacter concisus</name>
    <dbReference type="NCBI Taxonomy" id="199"/>
    <lineage>
        <taxon>Bacteria</taxon>
        <taxon>Pseudomonadati</taxon>
        <taxon>Campylobacterota</taxon>
        <taxon>Epsilonproteobacteria</taxon>
        <taxon>Campylobacterales</taxon>
        <taxon>Campylobacteraceae</taxon>
        <taxon>Campylobacter</taxon>
    </lineage>
</organism>
<name>A0A2R4P375_9BACT</name>
<proteinExistence type="predicted"/>
<accession>A0A2R4P375</accession>
<dbReference type="AlphaFoldDB" id="A0A2R4P375"/>
<geneLocation type="plasmid" evidence="2">
    <name>picon</name>
</geneLocation>
<dbReference type="Proteomes" id="UP000241854">
    <property type="component" value="Plasmid pICON"/>
</dbReference>
<evidence type="ECO:0000313" key="2">
    <source>
        <dbReference type="Proteomes" id="UP000241854"/>
    </source>
</evidence>
<keyword evidence="1" id="KW-0614">Plasmid</keyword>
<dbReference type="RefSeq" id="WP_103592741.1">
    <property type="nucleotide sequence ID" value="NZ_CP021643.1"/>
</dbReference>
<reference evidence="1 2" key="1">
    <citation type="journal article" date="2018" name="Emerg. Microbes Infect.">
        <title>Genomic analysis of oral Campylobacter concisus strains identified a potential bacterial molecular marker associated with active Crohn's disease.</title>
        <authorList>
            <person name="Liu F."/>
            <person name="Ma R."/>
            <person name="Tay C.Y.A."/>
            <person name="Octavia S."/>
            <person name="Lan R."/>
            <person name="Chung H.K.L."/>
            <person name="Riordan S.M."/>
            <person name="Grimm M.C."/>
            <person name="Leong R.W."/>
            <person name="Tanaka M.M."/>
            <person name="Connor S."/>
            <person name="Zhang L."/>
        </authorList>
    </citation>
    <scope>NUCLEOTIDE SEQUENCE [LARGE SCALE GENOMIC DNA]</scope>
    <source>
        <strain evidence="1 2">P2CDO4</strain>
        <plasmid evidence="1">pICON</plasmid>
    </source>
</reference>